<feature type="transmembrane region" description="Helical" evidence="2">
    <location>
        <begin position="26"/>
        <end position="45"/>
    </location>
</feature>
<feature type="transmembrane region" description="Helical" evidence="2">
    <location>
        <begin position="174"/>
        <end position="195"/>
    </location>
</feature>
<feature type="transmembrane region" description="Helical" evidence="2">
    <location>
        <begin position="109"/>
        <end position="133"/>
    </location>
</feature>
<evidence type="ECO:0000313" key="3">
    <source>
        <dbReference type="EMBL" id="CAH7668489.1"/>
    </source>
</evidence>
<evidence type="ECO:0000256" key="2">
    <source>
        <dbReference type="SAM" id="Phobius"/>
    </source>
</evidence>
<keyword evidence="2" id="KW-0812">Transmembrane</keyword>
<feature type="transmembrane region" description="Helical" evidence="2">
    <location>
        <begin position="57"/>
        <end position="75"/>
    </location>
</feature>
<dbReference type="EMBL" id="CALTRL010000531">
    <property type="protein sequence ID" value="CAH7668489.1"/>
    <property type="molecule type" value="Genomic_DNA"/>
</dbReference>
<feature type="compositionally biased region" description="Low complexity" evidence="1">
    <location>
        <begin position="322"/>
        <end position="336"/>
    </location>
</feature>
<proteinExistence type="predicted"/>
<name>A0AAV0AJ50_PHAPC</name>
<feature type="transmembrane region" description="Helical" evidence="2">
    <location>
        <begin position="207"/>
        <end position="224"/>
    </location>
</feature>
<comment type="caution">
    <text evidence="3">The sequence shown here is derived from an EMBL/GenBank/DDBJ whole genome shotgun (WGS) entry which is preliminary data.</text>
</comment>
<keyword evidence="2" id="KW-1133">Transmembrane helix</keyword>
<feature type="region of interest" description="Disordered" evidence="1">
    <location>
        <begin position="318"/>
        <end position="396"/>
    </location>
</feature>
<protein>
    <submittedName>
        <fullName evidence="3">Expressed protein</fullName>
    </submittedName>
</protein>
<reference evidence="3" key="1">
    <citation type="submission" date="2022-06" db="EMBL/GenBank/DDBJ databases">
        <authorList>
            <consortium name="SYNGENTA / RWTH Aachen University"/>
        </authorList>
    </citation>
    <scope>NUCLEOTIDE SEQUENCE</scope>
</reference>
<organism evidence="3 4">
    <name type="scientific">Phakopsora pachyrhizi</name>
    <name type="common">Asian soybean rust disease fungus</name>
    <dbReference type="NCBI Taxonomy" id="170000"/>
    <lineage>
        <taxon>Eukaryota</taxon>
        <taxon>Fungi</taxon>
        <taxon>Dikarya</taxon>
        <taxon>Basidiomycota</taxon>
        <taxon>Pucciniomycotina</taxon>
        <taxon>Pucciniomycetes</taxon>
        <taxon>Pucciniales</taxon>
        <taxon>Phakopsoraceae</taxon>
        <taxon>Phakopsora</taxon>
    </lineage>
</organism>
<keyword evidence="2" id="KW-0472">Membrane</keyword>
<sequence>MVTVVLEAKNRYDPGNLNTFIAIDKATAGLGVTSFLLSIIFHIIAASSLALSHSENLIYFILPALSITAFLALGFNVRALNAVAYEEQPSGIRVGASDLASFLTPSLQALASVVVCLTIALIFYSSIFCTSHFKLQNSLKIKEEQSQMRKTRAMSTFSNSTIDIPNGCSGLSPVSMFVGGLSLATLVSLVKNLLAFPTTNLIVARRILGFIEYIAYTVVIIQLSRHSRKETMEKTEVKNFFGQLKDSLSYSQSEYERSAKTNSDFIQSDPVKINFDTSSYHSNSIKSDFDQPNGVSPLPTAKKIQFVDYDYSILEDRKLPTSRRQSSSTGLSQSTLAPGDSASIAAFLPRPPPPPAHLRPRTTHGPHGTELAPLSESLVEQLNSTSPKIYKKKKKM</sequence>
<dbReference type="AlphaFoldDB" id="A0AAV0AJ50"/>
<keyword evidence="4" id="KW-1185">Reference proteome</keyword>
<dbReference type="Proteomes" id="UP001153365">
    <property type="component" value="Unassembled WGS sequence"/>
</dbReference>
<evidence type="ECO:0000256" key="1">
    <source>
        <dbReference type="SAM" id="MobiDB-lite"/>
    </source>
</evidence>
<feature type="compositionally biased region" description="Polar residues" evidence="1">
    <location>
        <begin position="378"/>
        <end position="387"/>
    </location>
</feature>
<evidence type="ECO:0000313" key="4">
    <source>
        <dbReference type="Proteomes" id="UP001153365"/>
    </source>
</evidence>
<gene>
    <name evidence="3" type="ORF">PPACK8108_LOCUS3001</name>
</gene>
<accession>A0AAV0AJ50</accession>